<organism evidence="1 2">
    <name type="scientific">Albidovulum salinarum</name>
    <dbReference type="NCBI Taxonomy" id="2984153"/>
    <lineage>
        <taxon>Bacteria</taxon>
        <taxon>Pseudomonadati</taxon>
        <taxon>Pseudomonadota</taxon>
        <taxon>Alphaproteobacteria</taxon>
        <taxon>Rhodobacterales</taxon>
        <taxon>Paracoccaceae</taxon>
        <taxon>Albidovulum</taxon>
    </lineage>
</organism>
<comment type="caution">
    <text evidence="1">The sequence shown here is derived from an EMBL/GenBank/DDBJ whole genome shotgun (WGS) entry which is preliminary data.</text>
</comment>
<dbReference type="EMBL" id="JAOVQO010000015">
    <property type="protein sequence ID" value="MCU9849441.1"/>
    <property type="molecule type" value="Genomic_DNA"/>
</dbReference>
<dbReference type="RefSeq" id="WP_263338154.1">
    <property type="nucleotide sequence ID" value="NZ_JAOVQO010000015.1"/>
</dbReference>
<dbReference type="InterPro" id="IPR029044">
    <property type="entry name" value="Nucleotide-diphossugar_trans"/>
</dbReference>
<sequence length="373" mass="43087">MIYVFTTCALNYYPNAVLLARSLEKFLPEARRVVCIVDRDLGDTDPQADGFHEIYPLSAIADHVPNLDQWLFQHTVMELATAAKGFVLADLLDRPDCDAVLFFDPDCEIHSTCQTILDAVSRHSIVLTPHANIPHVKDPWVFFELNTHRVGVFNGGFLGVRADQEGKAFGKWWRHRLTDYCLIDDKRRLFTDQKWLDLVPCYFDNVKVLRQPTMNLARWNTFQRKVEQTADGTVLIDDAPADFIHFSGFLKKGGYVRGLYDATSEKWCDDVGTLDALSEAYAERLAPFQAREDCSRDWGYGTYRDGVTIPDDHRRMYHQDRRLRKAFPNPFDGGEKLRKELNRVERAPGPQTPEPRHARRRSLLSKLWKRIRS</sequence>
<evidence type="ECO:0000313" key="2">
    <source>
        <dbReference type="Proteomes" id="UP001209535"/>
    </source>
</evidence>
<keyword evidence="2" id="KW-1185">Reference proteome</keyword>
<proteinExistence type="predicted"/>
<dbReference type="Gene3D" id="3.90.550.10">
    <property type="entry name" value="Spore Coat Polysaccharide Biosynthesis Protein SpsA, Chain A"/>
    <property type="match status" value="1"/>
</dbReference>
<name>A0ABT2X667_9RHOB</name>
<dbReference type="SUPFAM" id="SSF53448">
    <property type="entry name" value="Nucleotide-diphospho-sugar transferases"/>
    <property type="match status" value="1"/>
</dbReference>
<gene>
    <name evidence="1" type="ORF">OEZ60_15680</name>
</gene>
<evidence type="ECO:0000313" key="1">
    <source>
        <dbReference type="EMBL" id="MCU9849441.1"/>
    </source>
</evidence>
<accession>A0ABT2X667</accession>
<protein>
    <submittedName>
        <fullName evidence="1">Uncharacterized protein</fullName>
    </submittedName>
</protein>
<dbReference type="Proteomes" id="UP001209535">
    <property type="component" value="Unassembled WGS sequence"/>
</dbReference>
<reference evidence="1 2" key="1">
    <citation type="submission" date="2022-10" db="EMBL/GenBank/DDBJ databases">
        <title>Defluviimonas sp. nov., isolated from ocean surface sediments.</title>
        <authorList>
            <person name="He W."/>
            <person name="Wang L."/>
            <person name="Zhang D.-F."/>
        </authorList>
    </citation>
    <scope>NUCLEOTIDE SEQUENCE [LARGE SCALE GENOMIC DNA]</scope>
    <source>
        <strain evidence="1 2">WL0024</strain>
    </source>
</reference>